<dbReference type="OrthoDB" id="8454826at2"/>
<evidence type="ECO:0000256" key="2">
    <source>
        <dbReference type="SAM" id="SignalP"/>
    </source>
</evidence>
<feature type="signal peptide" evidence="2">
    <location>
        <begin position="1"/>
        <end position="34"/>
    </location>
</feature>
<protein>
    <submittedName>
        <fullName evidence="4">CjaA protein</fullName>
    </submittedName>
</protein>
<organism evidence="4 5">
    <name type="scientific">Corynebacterium epidermidicanis</name>
    <dbReference type="NCBI Taxonomy" id="1050174"/>
    <lineage>
        <taxon>Bacteria</taxon>
        <taxon>Bacillati</taxon>
        <taxon>Actinomycetota</taxon>
        <taxon>Actinomycetes</taxon>
        <taxon>Mycobacteriales</taxon>
        <taxon>Corynebacteriaceae</taxon>
        <taxon>Corynebacterium</taxon>
    </lineage>
</organism>
<accession>A0A0G3GR09</accession>
<dbReference type="KEGG" id="cei:CEPID_00595"/>
<dbReference type="EMBL" id="CP011541">
    <property type="protein sequence ID" value="AKK02013.1"/>
    <property type="molecule type" value="Genomic_DNA"/>
</dbReference>
<dbReference type="STRING" id="1050174.CEPID_00595"/>
<dbReference type="Pfam" id="PF00497">
    <property type="entry name" value="SBP_bac_3"/>
    <property type="match status" value="1"/>
</dbReference>
<reference evidence="4 5" key="1">
    <citation type="submission" date="2015-05" db="EMBL/GenBank/DDBJ databases">
        <title>Complete genome sequence of Corynebacterium epidermidicanis DSM 45586, isolated from the skin of a dog suffering from pruritus.</title>
        <authorList>
            <person name="Ruckert C."/>
            <person name="Albersmeier A."/>
            <person name="Winkler A."/>
            <person name="Tauch A."/>
        </authorList>
    </citation>
    <scope>NUCLEOTIDE SEQUENCE [LARGE SCALE GENOMIC DNA]</scope>
    <source>
        <strain evidence="4 5">DSM 45586</strain>
    </source>
</reference>
<dbReference type="PROSITE" id="PS51257">
    <property type="entry name" value="PROKAR_LIPOPROTEIN"/>
    <property type="match status" value="1"/>
</dbReference>
<dbReference type="PANTHER" id="PTHR35936">
    <property type="entry name" value="MEMBRANE-BOUND LYTIC MUREIN TRANSGLYCOSYLASE F"/>
    <property type="match status" value="1"/>
</dbReference>
<evidence type="ECO:0000313" key="5">
    <source>
        <dbReference type="Proteomes" id="UP000035368"/>
    </source>
</evidence>
<name>A0A0G3GR09_9CORY</name>
<keyword evidence="1 2" id="KW-0732">Signal</keyword>
<dbReference type="AlphaFoldDB" id="A0A0G3GR09"/>
<dbReference type="Gene3D" id="3.40.190.10">
    <property type="entry name" value="Periplasmic binding protein-like II"/>
    <property type="match status" value="2"/>
</dbReference>
<dbReference type="SUPFAM" id="SSF53850">
    <property type="entry name" value="Periplasmic binding protein-like II"/>
    <property type="match status" value="1"/>
</dbReference>
<feature type="domain" description="Solute-binding protein family 3/N-terminal" evidence="3">
    <location>
        <begin position="61"/>
        <end position="280"/>
    </location>
</feature>
<evidence type="ECO:0000313" key="4">
    <source>
        <dbReference type="EMBL" id="AKK02013.1"/>
    </source>
</evidence>
<dbReference type="SMART" id="SM00062">
    <property type="entry name" value="PBPb"/>
    <property type="match status" value="1"/>
</dbReference>
<evidence type="ECO:0000259" key="3">
    <source>
        <dbReference type="SMART" id="SM00062"/>
    </source>
</evidence>
<evidence type="ECO:0000256" key="1">
    <source>
        <dbReference type="ARBA" id="ARBA00022729"/>
    </source>
</evidence>
<dbReference type="RefSeq" id="WP_047239313.1">
    <property type="nucleotide sequence ID" value="NZ_CP011541.1"/>
</dbReference>
<dbReference type="PANTHER" id="PTHR35936:SF17">
    <property type="entry name" value="ARGININE-BINDING EXTRACELLULAR PROTEIN ARTP"/>
    <property type="match status" value="1"/>
</dbReference>
<sequence length="297" mass="32002">MRIQAARRSSIFLVFFALLATALLALTACSSEPAADNNSGAKDNAKPGAARTLEQIKQAGTIKLGVFSDKAPFGYVDAQGNYAGYDVEYGKRLAQDLGVKAEFIPVEAASRVEFLESGKVDVILANFTVTPERKEKVDFANPYMKVALGVVSPEGKEIKSADQLKDKKVIVVKGTTAEAYLTKTHPEVKLTKFEQYTEATNALIDGRGDAWVTDNTEALAWTGATKGFITSITDLGEKDTIAPAVQKGNTTVLQAINDNLTALGKENFFHQNFDKTLKPVYGDDVNADDLVVEGGKL</sequence>
<keyword evidence="5" id="KW-1185">Reference proteome</keyword>
<dbReference type="PATRIC" id="fig|1050174.4.peg.126"/>
<feature type="chain" id="PRO_5002554758" evidence="2">
    <location>
        <begin position="35"/>
        <end position="297"/>
    </location>
</feature>
<dbReference type="Proteomes" id="UP000035368">
    <property type="component" value="Chromosome"/>
</dbReference>
<proteinExistence type="predicted"/>
<dbReference type="InterPro" id="IPR001638">
    <property type="entry name" value="Solute-binding_3/MltF_N"/>
</dbReference>
<gene>
    <name evidence="4" type="ORF">CEPID_00595</name>
</gene>